<evidence type="ECO:0000313" key="2">
    <source>
        <dbReference type="Proteomes" id="UP000001055"/>
    </source>
</evidence>
<dbReference type="KEGG" id="pno:SNOG_13065"/>
<evidence type="ECO:0000313" key="1">
    <source>
        <dbReference type="EMBL" id="EAT79392.1"/>
    </source>
</evidence>
<organism evidence="1 2">
    <name type="scientific">Phaeosphaeria nodorum (strain SN15 / ATCC MYA-4574 / FGSC 10173)</name>
    <name type="common">Glume blotch fungus</name>
    <name type="synonym">Parastagonospora nodorum</name>
    <dbReference type="NCBI Taxonomy" id="321614"/>
    <lineage>
        <taxon>Eukaryota</taxon>
        <taxon>Fungi</taxon>
        <taxon>Dikarya</taxon>
        <taxon>Ascomycota</taxon>
        <taxon>Pezizomycotina</taxon>
        <taxon>Dothideomycetes</taxon>
        <taxon>Pleosporomycetidae</taxon>
        <taxon>Pleosporales</taxon>
        <taxon>Pleosporineae</taxon>
        <taxon>Phaeosphaeriaceae</taxon>
        <taxon>Parastagonospora</taxon>
    </lineage>
</organism>
<name>Q0U599_PHANO</name>
<protein>
    <submittedName>
        <fullName evidence="1">Uncharacterized protein</fullName>
    </submittedName>
</protein>
<dbReference type="RefSeq" id="XP_001803280.1">
    <property type="nucleotide sequence ID" value="XM_001803228.1"/>
</dbReference>
<gene>
    <name evidence="1" type="ORF">SNOG_13065</name>
</gene>
<dbReference type="Proteomes" id="UP000001055">
    <property type="component" value="Unassembled WGS sequence"/>
</dbReference>
<proteinExistence type="predicted"/>
<reference evidence="2" key="1">
    <citation type="journal article" date="2007" name="Plant Cell">
        <title>Dothideomycete-plant interactions illuminated by genome sequencing and EST analysis of the wheat pathogen Stagonospora nodorum.</title>
        <authorList>
            <person name="Hane J.K."/>
            <person name="Lowe R.G."/>
            <person name="Solomon P.S."/>
            <person name="Tan K.C."/>
            <person name="Schoch C.L."/>
            <person name="Spatafora J.W."/>
            <person name="Crous P.W."/>
            <person name="Kodira C."/>
            <person name="Birren B.W."/>
            <person name="Galagan J.E."/>
            <person name="Torriani S.F."/>
            <person name="McDonald B.A."/>
            <person name="Oliver R.P."/>
        </authorList>
    </citation>
    <scope>NUCLEOTIDE SEQUENCE [LARGE SCALE GENOMIC DNA]</scope>
    <source>
        <strain evidence="2">SN15 / ATCC MYA-4574 / FGSC 10173</strain>
    </source>
</reference>
<dbReference type="GeneID" id="5980195"/>
<sequence length="40" mass="4389">MYPNCRAKELASDAGILNYSLEAVVNHAWVTEYCGDVGDI</sequence>
<dbReference type="AlphaFoldDB" id="Q0U599"/>
<accession>Q0U599</accession>
<dbReference type="EMBL" id="CH445349">
    <property type="protein sequence ID" value="EAT79392.1"/>
    <property type="molecule type" value="Genomic_DNA"/>
</dbReference>
<dbReference type="InParanoid" id="Q0U599"/>
<dbReference type="HOGENOM" id="CLU_3299602_0_0_1"/>